<proteinExistence type="predicted"/>
<dbReference type="Pfam" id="PF07883">
    <property type="entry name" value="Cupin_2"/>
    <property type="match status" value="1"/>
</dbReference>
<dbReference type="EMBL" id="JAWNGA010000010">
    <property type="protein sequence ID" value="MDY5133307.1"/>
    <property type="molecule type" value="Genomic_DNA"/>
</dbReference>
<dbReference type="RefSeq" id="WP_022867082.1">
    <property type="nucleotide sequence ID" value="NZ_CAMYCL010000045.1"/>
</dbReference>
<name>A0ABU5G810_9ACTO</name>
<evidence type="ECO:0000259" key="1">
    <source>
        <dbReference type="Pfam" id="PF07883"/>
    </source>
</evidence>
<gene>
    <name evidence="2" type="ORF">R6G86_06110</name>
</gene>
<dbReference type="PANTHER" id="PTHR37694:SF1">
    <property type="entry name" value="SLR8022 PROTEIN"/>
    <property type="match status" value="1"/>
</dbReference>
<feature type="domain" description="Cupin type-2" evidence="1">
    <location>
        <begin position="39"/>
        <end position="105"/>
    </location>
</feature>
<evidence type="ECO:0000313" key="3">
    <source>
        <dbReference type="Proteomes" id="UP001275049"/>
    </source>
</evidence>
<dbReference type="InterPro" id="IPR011051">
    <property type="entry name" value="RmlC_Cupin_sf"/>
</dbReference>
<dbReference type="Proteomes" id="UP001275049">
    <property type="component" value="Unassembled WGS sequence"/>
</dbReference>
<accession>A0ABU5G810</accession>
<organism evidence="2 3">
    <name type="scientific">Actinotignum urinale</name>
    <dbReference type="NCBI Taxonomy" id="190146"/>
    <lineage>
        <taxon>Bacteria</taxon>
        <taxon>Bacillati</taxon>
        <taxon>Actinomycetota</taxon>
        <taxon>Actinomycetes</taxon>
        <taxon>Actinomycetales</taxon>
        <taxon>Actinomycetaceae</taxon>
        <taxon>Actinotignum</taxon>
    </lineage>
</organism>
<comment type="caution">
    <text evidence="2">The sequence shown here is derived from an EMBL/GenBank/DDBJ whole genome shotgun (WGS) entry which is preliminary data.</text>
</comment>
<keyword evidence="3" id="KW-1185">Reference proteome</keyword>
<reference evidence="2 3" key="1">
    <citation type="submission" date="2023-10" db="EMBL/GenBank/DDBJ databases">
        <title>Whole Genome based description of the genera Actinobaculum and Actinotignum reveals a complex phylogenetic relationship within the species included in the genus Actinotignum.</title>
        <authorList>
            <person name="Jensen C.S."/>
            <person name="Dargis R."/>
            <person name="Kemp M."/>
            <person name="Christensen J.J."/>
        </authorList>
    </citation>
    <scope>NUCLEOTIDE SEQUENCE [LARGE SCALE GENOMIC DNA]</scope>
    <source>
        <strain evidence="2 3">SLA_B974</strain>
    </source>
</reference>
<sequence>MDTKKCSEIYTHVLDDFPVVKDSTVSRVVTNTENLRYVLFAFAVGQSLPEYASTRQIVLQVLSGQILLHIDGREEHILGTGDFAYIRPSTAHWVRAIEESHVALTMLKVADEIGSDDTYFDDMNSGIKNS</sequence>
<dbReference type="InterPro" id="IPR014710">
    <property type="entry name" value="RmlC-like_jellyroll"/>
</dbReference>
<protein>
    <submittedName>
        <fullName evidence="2">Cupin domain-containing protein</fullName>
    </submittedName>
</protein>
<dbReference type="InterPro" id="IPR013096">
    <property type="entry name" value="Cupin_2"/>
</dbReference>
<dbReference type="PANTHER" id="PTHR37694">
    <property type="entry name" value="SLR8022 PROTEIN"/>
    <property type="match status" value="1"/>
</dbReference>
<dbReference type="SUPFAM" id="SSF51182">
    <property type="entry name" value="RmlC-like cupins"/>
    <property type="match status" value="1"/>
</dbReference>
<dbReference type="Gene3D" id="2.60.120.10">
    <property type="entry name" value="Jelly Rolls"/>
    <property type="match status" value="1"/>
</dbReference>
<evidence type="ECO:0000313" key="2">
    <source>
        <dbReference type="EMBL" id="MDY5133307.1"/>
    </source>
</evidence>
<dbReference type="CDD" id="cd02230">
    <property type="entry name" value="cupin_HP0902-like"/>
    <property type="match status" value="1"/>
</dbReference>